<evidence type="ECO:0000256" key="1">
    <source>
        <dbReference type="SAM" id="MobiDB-lite"/>
    </source>
</evidence>
<name>A0A8R1EL10_CAEJA</name>
<feature type="compositionally biased region" description="Basic and acidic residues" evidence="1">
    <location>
        <begin position="73"/>
        <end position="82"/>
    </location>
</feature>
<accession>A0A8R1EL10</accession>
<evidence type="ECO:0000313" key="2">
    <source>
        <dbReference type="EnsemblMetazoa" id="CJA38702.1"/>
    </source>
</evidence>
<protein>
    <submittedName>
        <fullName evidence="2">Uncharacterized protein</fullName>
    </submittedName>
</protein>
<dbReference type="AlphaFoldDB" id="A0A8R1EL10"/>
<dbReference type="EnsemblMetazoa" id="CJA38702.1">
    <property type="protein sequence ID" value="CJA38702.1"/>
    <property type="gene ID" value="WBGene00214549"/>
</dbReference>
<feature type="region of interest" description="Disordered" evidence="1">
    <location>
        <begin position="20"/>
        <end position="89"/>
    </location>
</feature>
<sequence>MLGKQQKVTIKEKKLEEAIVSTKKPAKKRREHLPPSGIDHDYGGVSSGPCRPRREEENDEEEAINGINASEWKPTRMARELKGGTSLGE</sequence>
<reference evidence="3" key="1">
    <citation type="submission" date="2010-08" db="EMBL/GenBank/DDBJ databases">
        <authorList>
            <consortium name="Caenorhabditis japonica Sequencing Consortium"/>
            <person name="Wilson R.K."/>
        </authorList>
    </citation>
    <scope>NUCLEOTIDE SEQUENCE [LARGE SCALE GENOMIC DNA]</scope>
    <source>
        <strain evidence="3">DF5081</strain>
    </source>
</reference>
<dbReference type="Proteomes" id="UP000005237">
    <property type="component" value="Unassembled WGS sequence"/>
</dbReference>
<keyword evidence="3" id="KW-1185">Reference proteome</keyword>
<proteinExistence type="predicted"/>
<reference evidence="2" key="2">
    <citation type="submission" date="2022-06" db="UniProtKB">
        <authorList>
            <consortium name="EnsemblMetazoa"/>
        </authorList>
    </citation>
    <scope>IDENTIFICATION</scope>
    <source>
        <strain evidence="2">DF5081</strain>
    </source>
</reference>
<organism evidence="2 3">
    <name type="scientific">Caenorhabditis japonica</name>
    <dbReference type="NCBI Taxonomy" id="281687"/>
    <lineage>
        <taxon>Eukaryota</taxon>
        <taxon>Metazoa</taxon>
        <taxon>Ecdysozoa</taxon>
        <taxon>Nematoda</taxon>
        <taxon>Chromadorea</taxon>
        <taxon>Rhabditida</taxon>
        <taxon>Rhabditina</taxon>
        <taxon>Rhabditomorpha</taxon>
        <taxon>Rhabditoidea</taxon>
        <taxon>Rhabditidae</taxon>
        <taxon>Peloderinae</taxon>
        <taxon>Caenorhabditis</taxon>
    </lineage>
</organism>
<evidence type="ECO:0000313" key="3">
    <source>
        <dbReference type="Proteomes" id="UP000005237"/>
    </source>
</evidence>